<evidence type="ECO:0000313" key="1">
    <source>
        <dbReference type="EMBL" id="GFA36952.1"/>
    </source>
</evidence>
<reference evidence="1" key="1">
    <citation type="journal article" date="2019" name="Sci. Rep.">
        <title>Draft genome of Tanacetum cinerariifolium, the natural source of mosquito coil.</title>
        <authorList>
            <person name="Yamashiro T."/>
            <person name="Shiraishi A."/>
            <person name="Satake H."/>
            <person name="Nakayama K."/>
        </authorList>
    </citation>
    <scope>NUCLEOTIDE SEQUENCE</scope>
</reference>
<sequence>MNRNYFESNSFGFDQPLQYSINHQPPIIQEDLNLKLNINELMIEQRNELLNTVRSLCEMKLQQKQAANLSINITEPSRRLNSFCYDDDNDYDYKESTIPLNLNQFPNTFV</sequence>
<name>A0A699JI51_TANCI</name>
<dbReference type="EMBL" id="BKCJ010412321">
    <property type="protein sequence ID" value="GFA36952.1"/>
    <property type="molecule type" value="Genomic_DNA"/>
</dbReference>
<dbReference type="AlphaFoldDB" id="A0A699JI51"/>
<gene>
    <name evidence="1" type="ORF">Tci_608924</name>
</gene>
<organism evidence="1">
    <name type="scientific">Tanacetum cinerariifolium</name>
    <name type="common">Dalmatian daisy</name>
    <name type="synonym">Chrysanthemum cinerariifolium</name>
    <dbReference type="NCBI Taxonomy" id="118510"/>
    <lineage>
        <taxon>Eukaryota</taxon>
        <taxon>Viridiplantae</taxon>
        <taxon>Streptophyta</taxon>
        <taxon>Embryophyta</taxon>
        <taxon>Tracheophyta</taxon>
        <taxon>Spermatophyta</taxon>
        <taxon>Magnoliopsida</taxon>
        <taxon>eudicotyledons</taxon>
        <taxon>Gunneridae</taxon>
        <taxon>Pentapetalae</taxon>
        <taxon>asterids</taxon>
        <taxon>campanulids</taxon>
        <taxon>Asterales</taxon>
        <taxon>Asteraceae</taxon>
        <taxon>Asteroideae</taxon>
        <taxon>Anthemideae</taxon>
        <taxon>Anthemidinae</taxon>
        <taxon>Tanacetum</taxon>
    </lineage>
</organism>
<comment type="caution">
    <text evidence="1">The sequence shown here is derived from an EMBL/GenBank/DDBJ whole genome shotgun (WGS) entry which is preliminary data.</text>
</comment>
<protein>
    <submittedName>
        <fullName evidence="1">Uncharacterized protein</fullName>
    </submittedName>
</protein>
<proteinExistence type="predicted"/>
<accession>A0A699JI51</accession>